<evidence type="ECO:0000313" key="2">
    <source>
        <dbReference type="Proteomes" id="UP000515855"/>
    </source>
</evidence>
<keyword evidence="2" id="KW-1185">Reference proteome</keyword>
<organism evidence="1 2">
    <name type="scientific">Rhizobium phage AF3</name>
    <dbReference type="NCBI Taxonomy" id="2763529"/>
    <lineage>
        <taxon>Viruses</taxon>
        <taxon>Duplodnaviria</taxon>
        <taxon>Heunggongvirae</taxon>
        <taxon>Uroviricota</taxon>
        <taxon>Caudoviricetes</taxon>
        <taxon>Pootjesviridae</taxon>
        <taxon>Innesvirus</taxon>
        <taxon>Innesvirus AF3</taxon>
    </lineage>
</organism>
<proteinExistence type="predicted"/>
<dbReference type="EMBL" id="MT778837">
    <property type="protein sequence ID" value="QNH71495.1"/>
    <property type="molecule type" value="Genomic_DNA"/>
</dbReference>
<gene>
    <name evidence="1" type="ORF">AF3_239</name>
</gene>
<evidence type="ECO:0000313" key="1">
    <source>
        <dbReference type="EMBL" id="QNH71495.1"/>
    </source>
</evidence>
<sequence>MFDYTKFKEEYVPPTRLDYLKSFLRIPTMSGAIVTASYWKREPMSETEYQEFMNITGDREWNSENADRIQRLRCRTTFGFYLADWFRYLSRPFTDSFDEFKIQHFDNAYQDSLYESGDY</sequence>
<protein>
    <submittedName>
        <fullName evidence="1">Uncharacterized protein</fullName>
    </submittedName>
</protein>
<dbReference type="Proteomes" id="UP000515855">
    <property type="component" value="Segment"/>
</dbReference>
<name>A0A7G7WWA1_9CAUD</name>
<reference evidence="1 2" key="1">
    <citation type="submission" date="2020-07" db="EMBL/GenBank/DDBJ databases">
        <title>Complete genome sequence of Rhizobium leguminosarum bacteriophage vB_RlegM_AF3.</title>
        <authorList>
            <person name="Gunathilake D."/>
            <person name="Mackenzie K.D."/>
            <person name="Yost C.K."/>
            <person name="Hynes M.F."/>
        </authorList>
    </citation>
    <scope>NUCLEOTIDE SEQUENCE [LARGE SCALE GENOMIC DNA]</scope>
</reference>
<accession>A0A7G7WWA1</accession>